<reference evidence="2" key="1">
    <citation type="submission" date="2023-07" db="EMBL/GenBank/DDBJ databases">
        <authorList>
            <consortium name="AG Swart"/>
            <person name="Singh M."/>
            <person name="Singh A."/>
            <person name="Seah K."/>
            <person name="Emmerich C."/>
        </authorList>
    </citation>
    <scope>NUCLEOTIDE SEQUENCE</scope>
    <source>
        <strain evidence="2">DP1</strain>
    </source>
</reference>
<proteinExistence type="predicted"/>
<keyword evidence="3" id="KW-1185">Reference proteome</keyword>
<feature type="region of interest" description="Disordered" evidence="1">
    <location>
        <begin position="127"/>
        <end position="147"/>
    </location>
</feature>
<comment type="caution">
    <text evidence="2">The sequence shown here is derived from an EMBL/GenBank/DDBJ whole genome shotgun (WGS) entry which is preliminary data.</text>
</comment>
<evidence type="ECO:0000313" key="3">
    <source>
        <dbReference type="Proteomes" id="UP001295684"/>
    </source>
</evidence>
<feature type="compositionally biased region" description="Low complexity" evidence="1">
    <location>
        <begin position="135"/>
        <end position="145"/>
    </location>
</feature>
<gene>
    <name evidence="2" type="ORF">ECRASSUSDP1_LOCUS18151</name>
</gene>
<evidence type="ECO:0000256" key="1">
    <source>
        <dbReference type="SAM" id="MobiDB-lite"/>
    </source>
</evidence>
<evidence type="ECO:0000313" key="2">
    <source>
        <dbReference type="EMBL" id="CAI2376776.1"/>
    </source>
</evidence>
<sequence length="204" mass="23086">MEITPSRCLVTISQLFNSKEISKKEKLTLKYLVFLEYTEVFQLFENAINDKITHKALVEELKKVASYMTMDRIEVLKDKYHDEEALAGSPDIRKIKRKAQQKKKQIVEGNSPKDMMSPMSTTMIKIKRKNDKNSNKNSSNFSLRSGNFEHKRGTSYNADMNNGSVGSLGGLAPCNIGNSPEFTKSNLKEVIQKTRLNKGANTNS</sequence>
<accession>A0AAD2D1L1</accession>
<dbReference type="EMBL" id="CAMPGE010018351">
    <property type="protein sequence ID" value="CAI2376776.1"/>
    <property type="molecule type" value="Genomic_DNA"/>
</dbReference>
<dbReference type="AlphaFoldDB" id="A0AAD2D1L1"/>
<name>A0AAD2D1L1_EUPCR</name>
<organism evidence="2 3">
    <name type="scientific">Euplotes crassus</name>
    <dbReference type="NCBI Taxonomy" id="5936"/>
    <lineage>
        <taxon>Eukaryota</taxon>
        <taxon>Sar</taxon>
        <taxon>Alveolata</taxon>
        <taxon>Ciliophora</taxon>
        <taxon>Intramacronucleata</taxon>
        <taxon>Spirotrichea</taxon>
        <taxon>Hypotrichia</taxon>
        <taxon>Euplotida</taxon>
        <taxon>Euplotidae</taxon>
        <taxon>Moneuplotes</taxon>
    </lineage>
</organism>
<protein>
    <submittedName>
        <fullName evidence="2">Uncharacterized protein</fullName>
    </submittedName>
</protein>
<dbReference type="Proteomes" id="UP001295684">
    <property type="component" value="Unassembled WGS sequence"/>
</dbReference>